<dbReference type="OrthoDB" id="8946688at2759"/>
<dbReference type="EMBL" id="JAIZAY010000001">
    <property type="protein sequence ID" value="KAJ8048496.1"/>
    <property type="molecule type" value="Genomic_DNA"/>
</dbReference>
<protein>
    <submittedName>
        <fullName evidence="1">Uncharacterized protein</fullName>
    </submittedName>
</protein>
<sequence length="114" mass="12874">MRLSTRRRPISREERVAIRDLKSNSNIVIRQADKGGAVTILNTVDYIKEAESQLNNSSFYKKLTYNPCAQFKKDLKSMINTFSSEGQSEAVKDIPILQNTGCGLRFPPGDPYCE</sequence>
<name>A0A9Q1HKH1_HOLLE</name>
<accession>A0A9Q1HKH1</accession>
<dbReference type="Proteomes" id="UP001152320">
    <property type="component" value="Chromosome 1"/>
</dbReference>
<gene>
    <name evidence="1" type="ORF">HOLleu_00836</name>
</gene>
<comment type="caution">
    <text evidence="1">The sequence shown here is derived from an EMBL/GenBank/DDBJ whole genome shotgun (WGS) entry which is preliminary data.</text>
</comment>
<proteinExistence type="predicted"/>
<evidence type="ECO:0000313" key="1">
    <source>
        <dbReference type="EMBL" id="KAJ8048496.1"/>
    </source>
</evidence>
<reference evidence="1" key="1">
    <citation type="submission" date="2021-10" db="EMBL/GenBank/DDBJ databases">
        <title>Tropical sea cucumber genome reveals ecological adaptation and Cuvierian tubules defense mechanism.</title>
        <authorList>
            <person name="Chen T."/>
        </authorList>
    </citation>
    <scope>NUCLEOTIDE SEQUENCE</scope>
    <source>
        <strain evidence="1">Nanhai2018</strain>
        <tissue evidence="1">Muscle</tissue>
    </source>
</reference>
<evidence type="ECO:0000313" key="2">
    <source>
        <dbReference type="Proteomes" id="UP001152320"/>
    </source>
</evidence>
<keyword evidence="2" id="KW-1185">Reference proteome</keyword>
<organism evidence="1 2">
    <name type="scientific">Holothuria leucospilota</name>
    <name type="common">Black long sea cucumber</name>
    <name type="synonym">Mertensiothuria leucospilota</name>
    <dbReference type="NCBI Taxonomy" id="206669"/>
    <lineage>
        <taxon>Eukaryota</taxon>
        <taxon>Metazoa</taxon>
        <taxon>Echinodermata</taxon>
        <taxon>Eleutherozoa</taxon>
        <taxon>Echinozoa</taxon>
        <taxon>Holothuroidea</taxon>
        <taxon>Aspidochirotacea</taxon>
        <taxon>Aspidochirotida</taxon>
        <taxon>Holothuriidae</taxon>
        <taxon>Holothuria</taxon>
    </lineage>
</organism>
<dbReference type="AlphaFoldDB" id="A0A9Q1HKH1"/>